<dbReference type="Gene3D" id="3.40.50.1820">
    <property type="entry name" value="alpha/beta hydrolase"/>
    <property type="match status" value="1"/>
</dbReference>
<gene>
    <name evidence="2" type="ORF">KKR91_16345</name>
</gene>
<organism evidence="2 3">
    <name type="scientific">Arthrobacter jiangjiafuii</name>
    <dbReference type="NCBI Taxonomy" id="2817475"/>
    <lineage>
        <taxon>Bacteria</taxon>
        <taxon>Bacillati</taxon>
        <taxon>Actinomycetota</taxon>
        <taxon>Actinomycetes</taxon>
        <taxon>Micrococcales</taxon>
        <taxon>Micrococcaceae</taxon>
        <taxon>Arthrobacter</taxon>
    </lineage>
</organism>
<reference evidence="2 3" key="1">
    <citation type="submission" date="2021-05" db="EMBL/GenBank/DDBJ databases">
        <title>Novel species in genus Arthrobacter.</title>
        <authorList>
            <person name="Zhang G."/>
        </authorList>
    </citation>
    <scope>NUCLEOTIDE SEQUENCE [LARGE SCALE GENOMIC DNA]</scope>
    <source>
        <strain evidence="3">zg-ZUI227</strain>
    </source>
</reference>
<keyword evidence="3" id="KW-1185">Reference proteome</keyword>
<evidence type="ECO:0000256" key="1">
    <source>
        <dbReference type="SAM" id="Coils"/>
    </source>
</evidence>
<dbReference type="KEGG" id="ajg:KKR91_16345"/>
<dbReference type="SUPFAM" id="SSF53474">
    <property type="entry name" value="alpha/beta-Hydrolases"/>
    <property type="match status" value="1"/>
</dbReference>
<evidence type="ECO:0000313" key="2">
    <source>
        <dbReference type="EMBL" id="QWC09992.1"/>
    </source>
</evidence>
<protein>
    <recommendedName>
        <fullName evidence="4">PE-PPE domain-containing protein</fullName>
    </recommendedName>
</protein>
<accession>A0A975R0A5</accession>
<feature type="coiled-coil region" evidence="1">
    <location>
        <begin position="81"/>
        <end position="118"/>
    </location>
</feature>
<keyword evidence="1" id="KW-0175">Coiled coil</keyword>
<dbReference type="EMBL" id="CP076022">
    <property type="protein sequence ID" value="QWC09992.1"/>
    <property type="molecule type" value="Genomic_DNA"/>
</dbReference>
<evidence type="ECO:0008006" key="4">
    <source>
        <dbReference type="Google" id="ProtNLM"/>
    </source>
</evidence>
<proteinExistence type="predicted"/>
<evidence type="ECO:0000313" key="3">
    <source>
        <dbReference type="Proteomes" id="UP000676885"/>
    </source>
</evidence>
<dbReference type="Proteomes" id="UP000676885">
    <property type="component" value="Chromosome"/>
</dbReference>
<name>A0A975R0A5_9MICC</name>
<dbReference type="AlphaFoldDB" id="A0A975R0A5"/>
<dbReference type="InterPro" id="IPR029058">
    <property type="entry name" value="AB_hydrolase_fold"/>
</dbReference>
<dbReference type="RefSeq" id="WP_210227265.1">
    <property type="nucleotide sequence ID" value="NZ_CP076022.1"/>
</dbReference>
<feature type="coiled-coil region" evidence="1">
    <location>
        <begin position="22"/>
        <end position="49"/>
    </location>
</feature>
<sequence length="468" mass="48289">MEEGAFSGRTEAGAGLHVKGGSQGLTVEYQELQAVAGKLEEKLEVLRDLQFRGADHCNRLYGLSAAPEDASHAAVAVETAVRELRADIEDLTGAARGLREASRNYLDTEGRLESALKKVPGSLGLAVLDWKNNGGGYPGRRVTELLVPQHDEAIISLFTALASGVVGGLRHVDVVALEGNHGRVALSGTAGGLLGRSRELQHQDPGVIEILTINRDGRQVRIVTLPGTQPGSVMVGANPFDAYGNAEARAEDSRYVANAVAEALRQGGAAAEDPVILVGYSQGGIHAVNTGARLVETGEFSVRMILTAGAPRGDRDVPDGVKVLHLEHTRDWVAGADGSSNPDTPDRITVTGTAPVPLLPDVDPGLGPAHSLDSYLDLAAAADASTDPSLTDQLGQLGQLVGPGAVASRSLFQLSRSRPPGLARLLPAVPAPAVPAPAVPVPPAGVCAPARKGAGVPGERPLLSGPGQ</sequence>